<proteinExistence type="predicted"/>
<dbReference type="InterPro" id="IPR050267">
    <property type="entry name" value="Anti-sigma-factor_SerPK"/>
</dbReference>
<keyword evidence="4" id="KW-1185">Reference proteome</keyword>
<accession>A0ABW2FS11</accession>
<gene>
    <name evidence="3" type="ORF">ACFQMG_02445</name>
</gene>
<evidence type="ECO:0000313" key="3">
    <source>
        <dbReference type="EMBL" id="MFC7178420.1"/>
    </source>
</evidence>
<evidence type="ECO:0000256" key="1">
    <source>
        <dbReference type="ARBA" id="ARBA00022527"/>
    </source>
</evidence>
<keyword evidence="1" id="KW-0723">Serine/threonine-protein kinase</keyword>
<dbReference type="EMBL" id="JBHTAJ010000003">
    <property type="protein sequence ID" value="MFC7178420.1"/>
    <property type="molecule type" value="Genomic_DNA"/>
</dbReference>
<keyword evidence="3" id="KW-0547">Nucleotide-binding</keyword>
<evidence type="ECO:0000259" key="2">
    <source>
        <dbReference type="Pfam" id="PF13581"/>
    </source>
</evidence>
<keyword evidence="1" id="KW-0808">Transferase</keyword>
<sequence>MTWIAQFPGVPESVGAARKLVRDALPFFPQVGEAELIVSELVTNAILHSRSGLGGALWVEIRRRRGFIRIAVTDEGSAGSELSYRTAEEVADFGRGLKIVNELADHWGASSEVDDCRTVWVELASPAEATSRARTQKPSSWGV</sequence>
<keyword evidence="3" id="KW-0067">ATP-binding</keyword>
<dbReference type="InterPro" id="IPR003594">
    <property type="entry name" value="HATPase_dom"/>
</dbReference>
<dbReference type="RefSeq" id="WP_345707395.1">
    <property type="nucleotide sequence ID" value="NZ_BAABKV010000001.1"/>
</dbReference>
<dbReference type="Proteomes" id="UP001596435">
    <property type="component" value="Unassembled WGS sequence"/>
</dbReference>
<comment type="caution">
    <text evidence="3">The sequence shown here is derived from an EMBL/GenBank/DDBJ whole genome shotgun (WGS) entry which is preliminary data.</text>
</comment>
<feature type="domain" description="Histidine kinase/HSP90-like ATPase" evidence="2">
    <location>
        <begin position="11"/>
        <end position="121"/>
    </location>
</feature>
<dbReference type="GO" id="GO:0005524">
    <property type="term" value="F:ATP binding"/>
    <property type="evidence" value="ECO:0007669"/>
    <property type="project" value="UniProtKB-KW"/>
</dbReference>
<evidence type="ECO:0000313" key="4">
    <source>
        <dbReference type="Proteomes" id="UP001596435"/>
    </source>
</evidence>
<dbReference type="PANTHER" id="PTHR35526">
    <property type="entry name" value="ANTI-SIGMA-F FACTOR RSBW-RELATED"/>
    <property type="match status" value="1"/>
</dbReference>
<dbReference type="Pfam" id="PF13581">
    <property type="entry name" value="HATPase_c_2"/>
    <property type="match status" value="1"/>
</dbReference>
<keyword evidence="1" id="KW-0418">Kinase</keyword>
<dbReference type="SUPFAM" id="SSF55874">
    <property type="entry name" value="ATPase domain of HSP90 chaperone/DNA topoisomerase II/histidine kinase"/>
    <property type="match status" value="1"/>
</dbReference>
<dbReference type="PANTHER" id="PTHR35526:SF3">
    <property type="entry name" value="ANTI-SIGMA-F FACTOR RSBW"/>
    <property type="match status" value="1"/>
</dbReference>
<dbReference type="Gene3D" id="3.30.565.10">
    <property type="entry name" value="Histidine kinase-like ATPase, C-terminal domain"/>
    <property type="match status" value="1"/>
</dbReference>
<organism evidence="3 4">
    <name type="scientific">Kitasatospora paranensis</name>
    <dbReference type="NCBI Taxonomy" id="258053"/>
    <lineage>
        <taxon>Bacteria</taxon>
        <taxon>Bacillati</taxon>
        <taxon>Actinomycetota</taxon>
        <taxon>Actinomycetes</taxon>
        <taxon>Kitasatosporales</taxon>
        <taxon>Streptomycetaceae</taxon>
        <taxon>Kitasatospora</taxon>
    </lineage>
</organism>
<reference evidence="4" key="1">
    <citation type="journal article" date="2019" name="Int. J. Syst. Evol. Microbiol.">
        <title>The Global Catalogue of Microorganisms (GCM) 10K type strain sequencing project: providing services to taxonomists for standard genome sequencing and annotation.</title>
        <authorList>
            <consortium name="The Broad Institute Genomics Platform"/>
            <consortium name="The Broad Institute Genome Sequencing Center for Infectious Disease"/>
            <person name="Wu L."/>
            <person name="Ma J."/>
        </authorList>
    </citation>
    <scope>NUCLEOTIDE SEQUENCE [LARGE SCALE GENOMIC DNA]</scope>
    <source>
        <strain evidence="4">CGMCC 1.12859</strain>
    </source>
</reference>
<protein>
    <submittedName>
        <fullName evidence="3">ATP-binding protein</fullName>
    </submittedName>
</protein>
<dbReference type="CDD" id="cd16936">
    <property type="entry name" value="HATPase_RsbW-like"/>
    <property type="match status" value="1"/>
</dbReference>
<dbReference type="InterPro" id="IPR036890">
    <property type="entry name" value="HATPase_C_sf"/>
</dbReference>
<name>A0ABW2FS11_9ACTN</name>